<evidence type="ECO:0000313" key="6">
    <source>
        <dbReference type="EMBL" id="BBX20363.1"/>
    </source>
</evidence>
<proteinExistence type="inferred from homology"/>
<organism evidence="6 7">
    <name type="scientific">Mycolicibacterium duvalii</name>
    <dbReference type="NCBI Taxonomy" id="39688"/>
    <lineage>
        <taxon>Bacteria</taxon>
        <taxon>Bacillati</taxon>
        <taxon>Actinomycetota</taxon>
        <taxon>Actinomycetes</taxon>
        <taxon>Mycobacteriales</taxon>
        <taxon>Mycobacteriaceae</taxon>
        <taxon>Mycolicibacterium</taxon>
    </lineage>
</organism>
<dbReference type="InterPro" id="IPR009075">
    <property type="entry name" value="AcylCo_DH/oxidase_C"/>
</dbReference>
<dbReference type="Pfam" id="PF02771">
    <property type="entry name" value="Acyl-CoA_dh_N"/>
    <property type="match status" value="1"/>
</dbReference>
<keyword evidence="7" id="KW-1185">Reference proteome</keyword>
<evidence type="ECO:0000256" key="5">
    <source>
        <dbReference type="ARBA" id="ARBA00023002"/>
    </source>
</evidence>
<dbReference type="AlphaFoldDB" id="A0A7I7K8I6"/>
<comment type="similarity">
    <text evidence="2">Belongs to the acyl-CoA dehydrogenase family.</text>
</comment>
<evidence type="ECO:0000256" key="3">
    <source>
        <dbReference type="ARBA" id="ARBA00022630"/>
    </source>
</evidence>
<accession>A0A7I7K8I6</accession>
<dbReference type="InterPro" id="IPR037069">
    <property type="entry name" value="AcylCoA_DH/ox_N_sf"/>
</dbReference>
<dbReference type="OrthoDB" id="8677713at2"/>
<gene>
    <name evidence="6" type="ORF">MDUV_52230</name>
</gene>
<sequence>MADDFAELHDELRSVAADLLAKERETEWPVLVDAGWAGLEVPDRLGGAGASFRETAVLLDQIGRAAGVNRYLGGAVLPVGVLAALPPDARTDELLAALAAGQTTLAVVVGEFTCTGGRLSGRADFVPDAADADSLLVLTDTGVVLARADDLTVRPQPVLDETRWLATVTADAAPAHILADEAGVTRTVLQRAAVAIACDSLGMAEQMLTATVDYVKVRQQFGRPIGSFQAVKHACADMLVGIAVSRHLVDDAVAAIAEQRDAAVSAAMAKSHTCAVAVAVAGKAMQLHGGIGYTWESGIHRYLKRATLNRALFGSAAAHRKTIASRYLQNSPRPKGM</sequence>
<evidence type="ECO:0000313" key="7">
    <source>
        <dbReference type="Proteomes" id="UP000467006"/>
    </source>
</evidence>
<dbReference type="Pfam" id="PF00441">
    <property type="entry name" value="Acyl-CoA_dh_1"/>
    <property type="match status" value="1"/>
</dbReference>
<dbReference type="Gene3D" id="1.10.540.10">
    <property type="entry name" value="Acyl-CoA dehydrogenase/oxidase, N-terminal domain"/>
    <property type="match status" value="1"/>
</dbReference>
<dbReference type="SUPFAM" id="SSF56645">
    <property type="entry name" value="Acyl-CoA dehydrogenase NM domain-like"/>
    <property type="match status" value="1"/>
</dbReference>
<dbReference type="InterPro" id="IPR009100">
    <property type="entry name" value="AcylCoA_DH/oxidase_NM_dom_sf"/>
</dbReference>
<dbReference type="GO" id="GO:0003995">
    <property type="term" value="F:acyl-CoA dehydrogenase activity"/>
    <property type="evidence" value="ECO:0007669"/>
    <property type="project" value="TreeGrafter"/>
</dbReference>
<keyword evidence="5" id="KW-0560">Oxidoreductase</keyword>
<keyword evidence="4" id="KW-0274">FAD</keyword>
<dbReference type="PANTHER" id="PTHR43884:SF20">
    <property type="entry name" value="ACYL-COA DEHYDROGENASE FADE28"/>
    <property type="match status" value="1"/>
</dbReference>
<dbReference type="KEGG" id="mdu:MDUV_52230"/>
<name>A0A7I7K8I6_9MYCO</name>
<dbReference type="GO" id="GO:0050660">
    <property type="term" value="F:flavin adenine dinucleotide binding"/>
    <property type="evidence" value="ECO:0007669"/>
    <property type="project" value="InterPro"/>
</dbReference>
<dbReference type="SUPFAM" id="SSF47203">
    <property type="entry name" value="Acyl-CoA dehydrogenase C-terminal domain-like"/>
    <property type="match status" value="1"/>
</dbReference>
<dbReference type="PANTHER" id="PTHR43884">
    <property type="entry name" value="ACYL-COA DEHYDROGENASE"/>
    <property type="match status" value="1"/>
</dbReference>
<evidence type="ECO:0000256" key="1">
    <source>
        <dbReference type="ARBA" id="ARBA00001974"/>
    </source>
</evidence>
<evidence type="ECO:0000256" key="4">
    <source>
        <dbReference type="ARBA" id="ARBA00022827"/>
    </source>
</evidence>
<reference evidence="6 7" key="1">
    <citation type="journal article" date="2019" name="Emerg. Microbes Infect.">
        <title>Comprehensive subspecies identification of 175 nontuberculous mycobacteria species based on 7547 genomic profiles.</title>
        <authorList>
            <person name="Matsumoto Y."/>
            <person name="Kinjo T."/>
            <person name="Motooka D."/>
            <person name="Nabeya D."/>
            <person name="Jung N."/>
            <person name="Uechi K."/>
            <person name="Horii T."/>
            <person name="Iida T."/>
            <person name="Fujita J."/>
            <person name="Nakamura S."/>
        </authorList>
    </citation>
    <scope>NUCLEOTIDE SEQUENCE [LARGE SCALE GENOMIC DNA]</scope>
    <source>
        <strain evidence="6 7">JCM 6396</strain>
    </source>
</reference>
<comment type="cofactor">
    <cofactor evidence="1">
        <name>FAD</name>
        <dbReference type="ChEBI" id="CHEBI:57692"/>
    </cofactor>
</comment>
<dbReference type="Proteomes" id="UP000467006">
    <property type="component" value="Chromosome"/>
</dbReference>
<dbReference type="RefSeq" id="WP_098001576.1">
    <property type="nucleotide sequence ID" value="NZ_AP022563.1"/>
</dbReference>
<dbReference type="InterPro" id="IPR036250">
    <property type="entry name" value="AcylCo_DH-like_C"/>
</dbReference>
<dbReference type="InterPro" id="IPR013786">
    <property type="entry name" value="AcylCoA_DH/ox_N"/>
</dbReference>
<protein>
    <submittedName>
        <fullName evidence="6">Acyl-CoA dehydrogenase</fullName>
    </submittedName>
</protein>
<evidence type="ECO:0000256" key="2">
    <source>
        <dbReference type="ARBA" id="ARBA00009347"/>
    </source>
</evidence>
<dbReference type="EMBL" id="AP022563">
    <property type="protein sequence ID" value="BBX20363.1"/>
    <property type="molecule type" value="Genomic_DNA"/>
</dbReference>
<keyword evidence="3" id="KW-0285">Flavoprotein</keyword>
<dbReference type="Gene3D" id="1.20.140.10">
    <property type="entry name" value="Butyryl-CoA Dehydrogenase, subunit A, domain 3"/>
    <property type="match status" value="1"/>
</dbReference>